<sequence>MGDRPIIFSGPMIRALLAGTKTQTRRVLKPQPPEGYRYTGVHYASYEPSSWFFNGPHSGHKVRQVYDEGDLLWVREGWQAPAMDDHLSPRDMPPGLARRYLADGSEVVGFGADTVWQPIGAAGRGRPSIHMPRWASRLTLTVGQVAVERLQDITEEAAQAEGVCHFVEQHERSGSWAGLSSADRALLIGQIYGSSRKAFQHLWETLHGTEAWEANPWVVVISFATTPANIDSLPEQP</sequence>
<evidence type="ECO:0000313" key="2">
    <source>
        <dbReference type="Proteomes" id="UP001407347"/>
    </source>
</evidence>
<comment type="caution">
    <text evidence="1">The sequence shown here is derived from an EMBL/GenBank/DDBJ whole genome shotgun (WGS) entry which is preliminary data.</text>
</comment>
<gene>
    <name evidence="1" type="ORF">PUR29_11465</name>
</gene>
<dbReference type="Proteomes" id="UP001407347">
    <property type="component" value="Unassembled WGS sequence"/>
</dbReference>
<evidence type="ECO:0000313" key="1">
    <source>
        <dbReference type="EMBL" id="MEN3234216.1"/>
    </source>
</evidence>
<protein>
    <submittedName>
        <fullName evidence="1">Uncharacterized protein</fullName>
    </submittedName>
</protein>
<dbReference type="RefSeq" id="WP_346012961.1">
    <property type="nucleotide sequence ID" value="NZ_JAQYXP010000002.1"/>
</dbReference>
<dbReference type="EMBL" id="JAQYXP010000002">
    <property type="protein sequence ID" value="MEN3234216.1"/>
    <property type="molecule type" value="Genomic_DNA"/>
</dbReference>
<organism evidence="1 2">
    <name type="scientific">Methylobacterium ajmalii</name>
    <dbReference type="NCBI Taxonomy" id="2738439"/>
    <lineage>
        <taxon>Bacteria</taxon>
        <taxon>Pseudomonadati</taxon>
        <taxon>Pseudomonadota</taxon>
        <taxon>Alphaproteobacteria</taxon>
        <taxon>Hyphomicrobiales</taxon>
        <taxon>Methylobacteriaceae</taxon>
        <taxon>Methylobacterium</taxon>
    </lineage>
</organism>
<keyword evidence="2" id="KW-1185">Reference proteome</keyword>
<reference evidence="1 2" key="1">
    <citation type="journal article" date="2023" name="PLoS ONE">
        <title>Complete genome assembly of Hawai'i environmental nontuberculous mycobacteria reveals unexpected co-isolation with methylobacteria.</title>
        <authorList>
            <person name="Hendrix J."/>
            <person name="Epperson L.E."/>
            <person name="Tong E.I."/>
            <person name="Chan Y.L."/>
            <person name="Hasan N.A."/>
            <person name="Dawrs S.N."/>
            <person name="Norton G.J."/>
            <person name="Virdi R."/>
            <person name="Crooks J.L."/>
            <person name="Chan E.D."/>
            <person name="Honda J.R."/>
            <person name="Strong M."/>
        </authorList>
    </citation>
    <scope>NUCLEOTIDE SEQUENCE [LARGE SCALE GENOMIC DNA]</scope>
    <source>
        <strain evidence="1 2">NJH_HI04-1</strain>
    </source>
</reference>
<accession>A0ABU9ZSL1</accession>
<name>A0ABU9ZSL1_9HYPH</name>
<proteinExistence type="predicted"/>